<dbReference type="SMART" id="SM00063">
    <property type="entry name" value="FRI"/>
    <property type="match status" value="1"/>
</dbReference>
<evidence type="ECO:0000256" key="5">
    <source>
        <dbReference type="ARBA" id="ARBA00022989"/>
    </source>
</evidence>
<keyword evidence="5 11" id="KW-1133">Transmembrane helix</keyword>
<dbReference type="AlphaFoldDB" id="A0A914GRU3"/>
<feature type="transmembrane region" description="Helical" evidence="11">
    <location>
        <begin position="206"/>
        <end position="228"/>
    </location>
</feature>
<dbReference type="InterPro" id="IPR015526">
    <property type="entry name" value="Frizzled/SFRP"/>
</dbReference>
<keyword evidence="4 11" id="KW-0812">Transmembrane</keyword>
<dbReference type="WBParaSite" id="Gr19_v10_g10590.t1">
    <property type="protein sequence ID" value="Gr19_v10_g10590.t1"/>
    <property type="gene ID" value="Gr19_v10_g10590"/>
</dbReference>
<evidence type="ECO:0000256" key="10">
    <source>
        <dbReference type="SAM" id="MobiDB-lite"/>
    </source>
</evidence>
<accession>A0A914GRU3</accession>
<dbReference type="InterPro" id="IPR020067">
    <property type="entry name" value="Frizzled_dom"/>
</dbReference>
<evidence type="ECO:0000259" key="12">
    <source>
        <dbReference type="PROSITE" id="PS50038"/>
    </source>
</evidence>
<dbReference type="GO" id="GO:0005886">
    <property type="term" value="C:plasma membrane"/>
    <property type="evidence" value="ECO:0007669"/>
    <property type="project" value="TreeGrafter"/>
</dbReference>
<comment type="similarity">
    <text evidence="2">Belongs to the G-protein coupled receptor Fz/Smo family.</text>
</comment>
<feature type="transmembrane region" description="Helical" evidence="11">
    <location>
        <begin position="240"/>
        <end position="259"/>
    </location>
</feature>
<feature type="region of interest" description="Disordered" evidence="10">
    <location>
        <begin position="128"/>
        <end position="152"/>
    </location>
</feature>
<keyword evidence="7 9" id="KW-1015">Disulfide bond</keyword>
<evidence type="ECO:0000256" key="4">
    <source>
        <dbReference type="ARBA" id="ARBA00022692"/>
    </source>
</evidence>
<feature type="transmembrane region" description="Helical" evidence="11">
    <location>
        <begin position="294"/>
        <end position="315"/>
    </location>
</feature>
<keyword evidence="14" id="KW-1185">Reference proteome</keyword>
<dbReference type="InterPro" id="IPR036790">
    <property type="entry name" value="Frizzled_dom_sf"/>
</dbReference>
<dbReference type="PRINTS" id="PR00489">
    <property type="entry name" value="FRIZZLED"/>
</dbReference>
<evidence type="ECO:0000256" key="11">
    <source>
        <dbReference type="SAM" id="Phobius"/>
    </source>
</evidence>
<evidence type="ECO:0000313" key="14">
    <source>
        <dbReference type="Proteomes" id="UP000887572"/>
    </source>
</evidence>
<dbReference type="Pfam" id="PF01392">
    <property type="entry name" value="Fz"/>
    <property type="match status" value="1"/>
</dbReference>
<evidence type="ECO:0000256" key="7">
    <source>
        <dbReference type="ARBA" id="ARBA00023157"/>
    </source>
</evidence>
<comment type="subcellular location">
    <subcellularLocation>
        <location evidence="1">Membrane</location>
        <topology evidence="1">Multi-pass membrane protein</topology>
    </subcellularLocation>
</comment>
<feature type="domain" description="FZ" evidence="12">
    <location>
        <begin position="30"/>
        <end position="128"/>
    </location>
</feature>
<evidence type="ECO:0000256" key="1">
    <source>
        <dbReference type="ARBA" id="ARBA00004141"/>
    </source>
</evidence>
<evidence type="ECO:0000256" key="3">
    <source>
        <dbReference type="ARBA" id="ARBA00022473"/>
    </source>
</evidence>
<feature type="transmembrane region" description="Helical" evidence="11">
    <location>
        <begin position="327"/>
        <end position="347"/>
    </location>
</feature>
<evidence type="ECO:0000313" key="15">
    <source>
        <dbReference type="WBParaSite" id="Gr19_v10_g10590.t1"/>
    </source>
</evidence>
<evidence type="ECO:0000256" key="6">
    <source>
        <dbReference type="ARBA" id="ARBA00023136"/>
    </source>
</evidence>
<dbReference type="GO" id="GO:0060070">
    <property type="term" value="P:canonical Wnt signaling pathway"/>
    <property type="evidence" value="ECO:0007669"/>
    <property type="project" value="TreeGrafter"/>
</dbReference>
<dbReference type="Proteomes" id="UP000887572">
    <property type="component" value="Unplaced"/>
</dbReference>
<name>A0A914GRU3_GLORO</name>
<dbReference type="PROSITE" id="PS50261">
    <property type="entry name" value="G_PROTEIN_RECEP_F2_4"/>
    <property type="match status" value="1"/>
</dbReference>
<comment type="caution">
    <text evidence="9">Lacks conserved residue(s) required for the propagation of feature annotation.</text>
</comment>
<organism evidence="14 15">
    <name type="scientific">Globodera rostochiensis</name>
    <name type="common">Golden nematode worm</name>
    <name type="synonym">Heterodera rostochiensis</name>
    <dbReference type="NCBI Taxonomy" id="31243"/>
    <lineage>
        <taxon>Eukaryota</taxon>
        <taxon>Metazoa</taxon>
        <taxon>Ecdysozoa</taxon>
        <taxon>Nematoda</taxon>
        <taxon>Chromadorea</taxon>
        <taxon>Rhabditida</taxon>
        <taxon>Tylenchina</taxon>
        <taxon>Tylenchomorpha</taxon>
        <taxon>Tylenchoidea</taxon>
        <taxon>Heteroderidae</taxon>
        <taxon>Heteroderinae</taxon>
        <taxon>Globodera</taxon>
    </lineage>
</organism>
<evidence type="ECO:0000256" key="9">
    <source>
        <dbReference type="PROSITE-ProRule" id="PRU00090"/>
    </source>
</evidence>
<dbReference type="InterPro" id="IPR000539">
    <property type="entry name" value="Frizzled/Smoothened_7TM"/>
</dbReference>
<feature type="domain" description="G-protein coupled receptors family 2 profile 2" evidence="13">
    <location>
        <begin position="204"/>
        <end position="345"/>
    </location>
</feature>
<feature type="disulfide bond" evidence="9">
    <location>
        <begin position="43"/>
        <end position="89"/>
    </location>
</feature>
<dbReference type="GO" id="GO:0042813">
    <property type="term" value="F:Wnt receptor activity"/>
    <property type="evidence" value="ECO:0007669"/>
    <property type="project" value="TreeGrafter"/>
</dbReference>
<sequence>MRLLQIAGANSHILKQHRQVAESEEYQFTSVNPKCERIRIEMCSDIQYNMTIYPNILKHSKQDEAEIDIKQYEMLVKVQCSVDFKFFLCTLFTPSGCETLMRKFGYQWPEIFDCEKLPKSRDGMCVGDSKNENSGGRAVDDEEADQSTERSQHKVLECPHTMKVLSRESHSLFIANQSIEHCSLPCQSDGIVPTFFGVHIRHYLRLWTGAWAVTCCVCCAFTIVTFLIDIKRFEFPEKAIFYMAICYLMVSATYMVGLVEEDSLSCAVSSATKQQLVTQGNENILCSAVAVVHYFFNFAGTLWWLVLCFSWFLVTTLKWGEAPVGQVLTFLRPFSNCLPVLGVLLLFQRARLVPACHWIRSAAIAVGLMLFTSGFISILRIRSYIKGHRFVANKFEQTDASDKLSKLMFRIGCFSLLYVLPMAVGIFCSFYQAENVAHWITSWYSTRCLHAQRSAFGFTHPRAQCPIGDGVQLSTHPDPLLFFLKYLSNFSTGIACVVWTLNGKTVASYGDFLARLFTSRERRRGRPIRVPTRPN</sequence>
<feature type="transmembrane region" description="Helical" evidence="11">
    <location>
        <begin position="480"/>
        <end position="501"/>
    </location>
</feature>
<dbReference type="PANTHER" id="PTHR11309">
    <property type="entry name" value="FRIZZLED"/>
    <property type="match status" value="1"/>
</dbReference>
<evidence type="ECO:0000256" key="2">
    <source>
        <dbReference type="ARBA" id="ARBA00008077"/>
    </source>
</evidence>
<keyword evidence="3" id="KW-0217">Developmental protein</keyword>
<protein>
    <submittedName>
        <fullName evidence="15">Uncharacterized protein</fullName>
    </submittedName>
</protein>
<dbReference type="SMART" id="SM01330">
    <property type="entry name" value="Frizzled"/>
    <property type="match status" value="1"/>
</dbReference>
<feature type="transmembrane region" description="Helical" evidence="11">
    <location>
        <begin position="359"/>
        <end position="379"/>
    </location>
</feature>
<evidence type="ECO:0000256" key="8">
    <source>
        <dbReference type="ARBA" id="ARBA00023170"/>
    </source>
</evidence>
<feature type="transmembrane region" description="Helical" evidence="11">
    <location>
        <begin position="411"/>
        <end position="433"/>
    </location>
</feature>
<dbReference type="Gene3D" id="1.10.2000.10">
    <property type="entry name" value="Frizzled cysteine-rich domain"/>
    <property type="match status" value="2"/>
</dbReference>
<dbReference type="Pfam" id="PF01534">
    <property type="entry name" value="Frizzled"/>
    <property type="match status" value="2"/>
</dbReference>
<keyword evidence="8" id="KW-0675">Receptor</keyword>
<evidence type="ECO:0000259" key="13">
    <source>
        <dbReference type="PROSITE" id="PS50261"/>
    </source>
</evidence>
<dbReference type="Gene3D" id="1.20.1070.10">
    <property type="entry name" value="Rhodopsin 7-helix transmembrane proteins"/>
    <property type="match status" value="2"/>
</dbReference>
<dbReference type="GO" id="GO:0035567">
    <property type="term" value="P:non-canonical Wnt signaling pathway"/>
    <property type="evidence" value="ECO:0007669"/>
    <property type="project" value="TreeGrafter"/>
</dbReference>
<proteinExistence type="inferred from homology"/>
<reference evidence="15" key="1">
    <citation type="submission" date="2022-11" db="UniProtKB">
        <authorList>
            <consortium name="WormBaseParasite"/>
        </authorList>
    </citation>
    <scope>IDENTIFICATION</scope>
</reference>
<dbReference type="InterPro" id="IPR017981">
    <property type="entry name" value="GPCR_2-like_7TM"/>
</dbReference>
<dbReference type="GO" id="GO:0017147">
    <property type="term" value="F:Wnt-protein binding"/>
    <property type="evidence" value="ECO:0007669"/>
    <property type="project" value="TreeGrafter"/>
</dbReference>
<dbReference type="PANTHER" id="PTHR11309:SF47">
    <property type="entry name" value="FRIZZLED"/>
    <property type="match status" value="1"/>
</dbReference>
<keyword evidence="6 11" id="KW-0472">Membrane</keyword>
<dbReference type="SUPFAM" id="SSF63501">
    <property type="entry name" value="Frizzled cysteine-rich domain"/>
    <property type="match status" value="1"/>
</dbReference>
<dbReference type="PROSITE" id="PS50038">
    <property type="entry name" value="FZ"/>
    <property type="match status" value="1"/>
</dbReference>